<proteinExistence type="predicted"/>
<organism evidence="1 2">
    <name type="scientific">Staurois parvus</name>
    <dbReference type="NCBI Taxonomy" id="386267"/>
    <lineage>
        <taxon>Eukaryota</taxon>
        <taxon>Metazoa</taxon>
        <taxon>Chordata</taxon>
        <taxon>Craniata</taxon>
        <taxon>Vertebrata</taxon>
        <taxon>Euteleostomi</taxon>
        <taxon>Amphibia</taxon>
        <taxon>Batrachia</taxon>
        <taxon>Anura</taxon>
        <taxon>Neobatrachia</taxon>
        <taxon>Ranoidea</taxon>
        <taxon>Ranidae</taxon>
        <taxon>Staurois</taxon>
    </lineage>
</organism>
<dbReference type="EMBL" id="CATNWA010019218">
    <property type="protein sequence ID" value="CAI9612043.1"/>
    <property type="molecule type" value="Genomic_DNA"/>
</dbReference>
<protein>
    <submittedName>
        <fullName evidence="1">Uncharacterized protein</fullName>
    </submittedName>
</protein>
<keyword evidence="2" id="KW-1185">Reference proteome</keyword>
<comment type="caution">
    <text evidence="1">The sequence shown here is derived from an EMBL/GenBank/DDBJ whole genome shotgun (WGS) entry which is preliminary data.</text>
</comment>
<evidence type="ECO:0000313" key="2">
    <source>
        <dbReference type="Proteomes" id="UP001162483"/>
    </source>
</evidence>
<feature type="non-terminal residue" evidence="1">
    <location>
        <position position="85"/>
    </location>
</feature>
<gene>
    <name evidence="1" type="ORF">SPARVUS_LOCUS14640680</name>
</gene>
<accession>A0ABN9GRJ1</accession>
<reference evidence="1" key="1">
    <citation type="submission" date="2023-05" db="EMBL/GenBank/DDBJ databases">
        <authorList>
            <person name="Stuckert A."/>
        </authorList>
    </citation>
    <scope>NUCLEOTIDE SEQUENCE</scope>
</reference>
<dbReference type="Proteomes" id="UP001162483">
    <property type="component" value="Unassembled WGS sequence"/>
</dbReference>
<sequence>MSLLVIFKFPAVPSPVRPDACRGRNLDDRCRHPPDYIAGDTAGGTSLGAQDKVREEQMPEQRCMVSPSVVRGYRSCYTREYRQGG</sequence>
<name>A0ABN9GRJ1_9NEOB</name>
<evidence type="ECO:0000313" key="1">
    <source>
        <dbReference type="EMBL" id="CAI9612043.1"/>
    </source>
</evidence>